<keyword evidence="1" id="KW-0732">Signal</keyword>
<dbReference type="GO" id="GO:0000166">
    <property type="term" value="F:nucleotide binding"/>
    <property type="evidence" value="ECO:0007669"/>
    <property type="project" value="UniProtKB-KW"/>
</dbReference>
<sequence>MRNFLLLAVVGYFFSSCEILQQVYPDDPIKGAGAITLKFVQINDVYEIAPLNGGEYGGLARVAHIRDSIKERFPNTYIFLAGDFLNPSLIGTLKVDGERVNGKQMVDVLNAMDIDLVTFGNHEFDLSEKDLQKRLNESNFTWTTANVRHVTEKGIVPFTTKWDYTNVPTSDYATFNAIDADGNRMKFGVFGVTLPSNPKDYVSYGDIYENAVRTYDLAIQKSDFVVGLTHVSIDEDKEIAKRLRSLPLIMGGHEHNNMLEKEGRTIIAKADANAKSIYVHTLIYNLRTKYLYINSELMMVTDKIASSAKVERVVNKWTDLVNEKLKEVVEKPDEIIYKTTSPLDGTDTANRSKQTNMGELITRSMAYAYNDKVDGALVNGGSIRIDDRLVGDVTSTDIFRVLPFGGSVLKVDLKGSLLKEILEYGKLQSGEGAYLQRYKFSQNENGEWQTGDKTISDTKTYTVAFSDFLLKGLDISFLTPENKGIVKVYTPKEPETAADIRKAIIFYLNSLKK</sequence>
<comment type="caution">
    <text evidence="5">The sequence shown here is derived from an EMBL/GenBank/DDBJ whole genome shotgun (WGS) entry which is preliminary data.</text>
</comment>
<feature type="domain" description="5'-Nucleotidase C-terminal" evidence="4">
    <location>
        <begin position="339"/>
        <end position="474"/>
    </location>
</feature>
<dbReference type="Pfam" id="PF00149">
    <property type="entry name" value="Metallophos"/>
    <property type="match status" value="1"/>
</dbReference>
<organism evidence="5 6">
    <name type="scientific">Aequorivita antarctica</name>
    <dbReference type="NCBI Taxonomy" id="153266"/>
    <lineage>
        <taxon>Bacteria</taxon>
        <taxon>Pseudomonadati</taxon>
        <taxon>Bacteroidota</taxon>
        <taxon>Flavobacteriia</taxon>
        <taxon>Flavobacteriales</taxon>
        <taxon>Flavobacteriaceae</taxon>
        <taxon>Aequorivita</taxon>
    </lineage>
</organism>
<dbReference type="Proteomes" id="UP000321497">
    <property type="component" value="Unassembled WGS sequence"/>
</dbReference>
<dbReference type="InterPro" id="IPR008334">
    <property type="entry name" value="5'-Nucleotdase_C"/>
</dbReference>
<dbReference type="GO" id="GO:0009166">
    <property type="term" value="P:nucleotide catabolic process"/>
    <property type="evidence" value="ECO:0007669"/>
    <property type="project" value="InterPro"/>
</dbReference>
<dbReference type="Pfam" id="PF02872">
    <property type="entry name" value="5_nucleotid_C"/>
    <property type="match status" value="1"/>
</dbReference>
<evidence type="ECO:0000259" key="4">
    <source>
        <dbReference type="Pfam" id="PF02872"/>
    </source>
</evidence>
<evidence type="ECO:0000259" key="3">
    <source>
        <dbReference type="Pfam" id="PF00149"/>
    </source>
</evidence>
<evidence type="ECO:0000313" key="6">
    <source>
        <dbReference type="Proteomes" id="UP000321497"/>
    </source>
</evidence>
<dbReference type="PANTHER" id="PTHR11575:SF24">
    <property type="entry name" value="5'-NUCLEOTIDASE"/>
    <property type="match status" value="1"/>
</dbReference>
<protein>
    <submittedName>
        <fullName evidence="5">Bifunctional metallophosphatase/5'-nucleotidase</fullName>
    </submittedName>
</protein>
<evidence type="ECO:0000256" key="1">
    <source>
        <dbReference type="ARBA" id="ARBA00022729"/>
    </source>
</evidence>
<comment type="similarity">
    <text evidence="2">Belongs to the 5'-nucleotidase family.</text>
</comment>
<accession>A0A5C6YY12</accession>
<dbReference type="AlphaFoldDB" id="A0A5C6YY12"/>
<proteinExistence type="inferred from homology"/>
<feature type="domain" description="Calcineurin-like phosphoesterase" evidence="3">
    <location>
        <begin position="37"/>
        <end position="256"/>
    </location>
</feature>
<dbReference type="InterPro" id="IPR036907">
    <property type="entry name" value="5'-Nucleotdase_C_sf"/>
</dbReference>
<dbReference type="InterPro" id="IPR029052">
    <property type="entry name" value="Metallo-depent_PP-like"/>
</dbReference>
<dbReference type="Gene3D" id="3.90.780.10">
    <property type="entry name" value="5'-Nucleotidase, C-terminal domain"/>
    <property type="match status" value="1"/>
</dbReference>
<dbReference type="GO" id="GO:0030288">
    <property type="term" value="C:outer membrane-bounded periplasmic space"/>
    <property type="evidence" value="ECO:0007669"/>
    <property type="project" value="TreeGrafter"/>
</dbReference>
<dbReference type="Gene3D" id="3.60.21.10">
    <property type="match status" value="1"/>
</dbReference>
<keyword evidence="2" id="KW-0547">Nucleotide-binding</keyword>
<dbReference type="GO" id="GO:0008253">
    <property type="term" value="F:5'-nucleotidase activity"/>
    <property type="evidence" value="ECO:0007669"/>
    <property type="project" value="TreeGrafter"/>
</dbReference>
<keyword evidence="6" id="KW-1185">Reference proteome</keyword>
<gene>
    <name evidence="5" type="ORF">ESU54_14020</name>
</gene>
<dbReference type="SUPFAM" id="SSF56300">
    <property type="entry name" value="Metallo-dependent phosphatases"/>
    <property type="match status" value="1"/>
</dbReference>
<dbReference type="GO" id="GO:0008768">
    <property type="term" value="F:UDP-sugar diphosphatase activity"/>
    <property type="evidence" value="ECO:0007669"/>
    <property type="project" value="TreeGrafter"/>
</dbReference>
<reference evidence="5 6" key="1">
    <citation type="submission" date="2019-08" db="EMBL/GenBank/DDBJ databases">
        <title>Genome of Aequorivita antarctica SW49 (type strain).</title>
        <authorList>
            <person name="Bowman J.P."/>
        </authorList>
    </citation>
    <scope>NUCLEOTIDE SEQUENCE [LARGE SCALE GENOMIC DNA]</scope>
    <source>
        <strain evidence="5 6">SW49</strain>
    </source>
</reference>
<dbReference type="RefSeq" id="WP_111844759.1">
    <property type="nucleotide sequence ID" value="NZ_UEGI01000009.1"/>
</dbReference>
<evidence type="ECO:0000256" key="2">
    <source>
        <dbReference type="RuleBase" id="RU362119"/>
    </source>
</evidence>
<dbReference type="PROSITE" id="PS51257">
    <property type="entry name" value="PROKAR_LIPOPROTEIN"/>
    <property type="match status" value="1"/>
</dbReference>
<dbReference type="PRINTS" id="PR01607">
    <property type="entry name" value="APYRASEFAMLY"/>
</dbReference>
<dbReference type="InterPro" id="IPR004843">
    <property type="entry name" value="Calcineurin-like_PHP"/>
</dbReference>
<evidence type="ECO:0000313" key="5">
    <source>
        <dbReference type="EMBL" id="TXD72162.1"/>
    </source>
</evidence>
<keyword evidence="2" id="KW-0378">Hydrolase</keyword>
<dbReference type="PANTHER" id="PTHR11575">
    <property type="entry name" value="5'-NUCLEOTIDASE-RELATED"/>
    <property type="match status" value="1"/>
</dbReference>
<name>A0A5C6YY12_9FLAO</name>
<dbReference type="OrthoDB" id="9801679at2"/>
<dbReference type="EMBL" id="VORT01000010">
    <property type="protein sequence ID" value="TXD72162.1"/>
    <property type="molecule type" value="Genomic_DNA"/>
</dbReference>
<dbReference type="InterPro" id="IPR006179">
    <property type="entry name" value="5_nucleotidase/apyrase"/>
</dbReference>
<dbReference type="SUPFAM" id="SSF55816">
    <property type="entry name" value="5'-nucleotidase (syn. UDP-sugar hydrolase), C-terminal domain"/>
    <property type="match status" value="1"/>
</dbReference>